<dbReference type="CDD" id="cd00229">
    <property type="entry name" value="SGNH_hydrolase"/>
    <property type="match status" value="1"/>
</dbReference>
<dbReference type="SUPFAM" id="SSF52266">
    <property type="entry name" value="SGNH hydrolase"/>
    <property type="match status" value="1"/>
</dbReference>
<sequence>MSSKAPLIIVINLGGNDLSSMELGEFKAHIFSDFKYIRSVFPTALLAWFDILPRLHWREVDDASAKPMDLKRKRANRLGRQAWSDSWLDQLIAERLVSTLLTVSTCPKLVVGCTLSHCRQL</sequence>
<dbReference type="Proteomes" id="UP001164746">
    <property type="component" value="Chromosome 4"/>
</dbReference>
<keyword evidence="2" id="KW-1185">Reference proteome</keyword>
<evidence type="ECO:0000313" key="1">
    <source>
        <dbReference type="EMBL" id="WAR03311.1"/>
    </source>
</evidence>
<reference evidence="1" key="1">
    <citation type="submission" date="2022-11" db="EMBL/GenBank/DDBJ databases">
        <title>Centuries of genome instability and evolution in soft-shell clam transmissible cancer (bioRxiv).</title>
        <authorList>
            <person name="Hart S.F.M."/>
            <person name="Yonemitsu M.A."/>
            <person name="Giersch R.M."/>
            <person name="Beal B.F."/>
            <person name="Arriagada G."/>
            <person name="Davis B.W."/>
            <person name="Ostrander E.A."/>
            <person name="Goff S.P."/>
            <person name="Metzger M.J."/>
        </authorList>
    </citation>
    <scope>NUCLEOTIDE SEQUENCE</scope>
    <source>
        <strain evidence="1">MELC-2E11</strain>
        <tissue evidence="1">Siphon/mantle</tissue>
    </source>
</reference>
<evidence type="ECO:0000313" key="2">
    <source>
        <dbReference type="Proteomes" id="UP001164746"/>
    </source>
</evidence>
<dbReference type="EMBL" id="CP111015">
    <property type="protein sequence ID" value="WAR03311.1"/>
    <property type="molecule type" value="Genomic_DNA"/>
</dbReference>
<organism evidence="1 2">
    <name type="scientific">Mya arenaria</name>
    <name type="common">Soft-shell clam</name>
    <dbReference type="NCBI Taxonomy" id="6604"/>
    <lineage>
        <taxon>Eukaryota</taxon>
        <taxon>Metazoa</taxon>
        <taxon>Spiralia</taxon>
        <taxon>Lophotrochozoa</taxon>
        <taxon>Mollusca</taxon>
        <taxon>Bivalvia</taxon>
        <taxon>Autobranchia</taxon>
        <taxon>Heteroconchia</taxon>
        <taxon>Euheterodonta</taxon>
        <taxon>Imparidentia</taxon>
        <taxon>Neoheterodontei</taxon>
        <taxon>Myida</taxon>
        <taxon>Myoidea</taxon>
        <taxon>Myidae</taxon>
        <taxon>Mya</taxon>
    </lineage>
</organism>
<protein>
    <recommendedName>
        <fullName evidence="3">SGNH hydrolase-type esterase domain-containing protein</fullName>
    </recommendedName>
</protein>
<gene>
    <name evidence="1" type="ORF">MAR_009869</name>
</gene>
<proteinExistence type="predicted"/>
<accession>A0ABY7E840</accession>
<name>A0ABY7E840_MYAAR</name>
<evidence type="ECO:0008006" key="3">
    <source>
        <dbReference type="Google" id="ProtNLM"/>
    </source>
</evidence>